<organism evidence="1 2">
    <name type="scientific">Amborella trichopoda</name>
    <dbReference type="NCBI Taxonomy" id="13333"/>
    <lineage>
        <taxon>Eukaryota</taxon>
        <taxon>Viridiplantae</taxon>
        <taxon>Streptophyta</taxon>
        <taxon>Embryophyta</taxon>
        <taxon>Tracheophyta</taxon>
        <taxon>Spermatophyta</taxon>
        <taxon>Magnoliopsida</taxon>
        <taxon>Amborellales</taxon>
        <taxon>Amborellaceae</taxon>
        <taxon>Amborella</taxon>
    </lineage>
</organism>
<protein>
    <submittedName>
        <fullName evidence="1">Uncharacterized protein</fullName>
    </submittedName>
</protein>
<dbReference type="Gramene" id="ERN20596">
    <property type="protein sequence ID" value="ERN20596"/>
    <property type="gene ID" value="AMTR_s00070p00090640"/>
</dbReference>
<dbReference type="Proteomes" id="UP000017836">
    <property type="component" value="Unassembled WGS sequence"/>
</dbReference>
<sequence>MDPWIEEWRDRAFRVIGEEEGNPLPMYEEIYSAALRVFASLLDHGEESSEGADQSSCEEIVLLRARYEEVVRAHRSSAEHEEALHLRFSTLGDLERLLWELDEVVREVVIAEHDSLRDELDGARVELEGVQRTLWVECDAFRDKLKRTRIEPKGYAQYQLPRLLFPNQTRLPLEVHEAQEDMKSALHRSAVLRGMLIEAGNDPSLTGVAKTKGGHIYPHPHTDLSLLHPPIAWRAPDRCARG</sequence>
<dbReference type="AlphaFoldDB" id="U5D4T2"/>
<evidence type="ECO:0000313" key="1">
    <source>
        <dbReference type="EMBL" id="ERN20596.1"/>
    </source>
</evidence>
<accession>U5D4T2</accession>
<dbReference type="HOGENOM" id="CLU_1016844_0_0_1"/>
<gene>
    <name evidence="1" type="ORF">AMTR_s00070p00090640</name>
</gene>
<reference evidence="2" key="1">
    <citation type="journal article" date="2013" name="Science">
        <title>The Amborella genome and the evolution of flowering plants.</title>
        <authorList>
            <consortium name="Amborella Genome Project"/>
        </authorList>
    </citation>
    <scope>NUCLEOTIDE SEQUENCE [LARGE SCALE GENOMIC DNA]</scope>
</reference>
<evidence type="ECO:0000313" key="2">
    <source>
        <dbReference type="Proteomes" id="UP000017836"/>
    </source>
</evidence>
<proteinExistence type="predicted"/>
<name>U5D4T2_AMBTC</name>
<dbReference type="EMBL" id="KI392058">
    <property type="protein sequence ID" value="ERN20596.1"/>
    <property type="molecule type" value="Genomic_DNA"/>
</dbReference>
<keyword evidence="2" id="KW-1185">Reference proteome</keyword>